<dbReference type="Gene3D" id="1.10.10.60">
    <property type="entry name" value="Homeodomain-like"/>
    <property type="match status" value="2"/>
</dbReference>
<evidence type="ECO:0000256" key="2">
    <source>
        <dbReference type="ARBA" id="ARBA00023125"/>
    </source>
</evidence>
<keyword evidence="1" id="KW-0805">Transcription regulation</keyword>
<proteinExistence type="predicted"/>
<dbReference type="PANTHER" id="PTHR43280">
    <property type="entry name" value="ARAC-FAMILY TRANSCRIPTIONAL REGULATOR"/>
    <property type="match status" value="1"/>
</dbReference>
<keyword evidence="8" id="KW-1185">Reference proteome</keyword>
<reference evidence="6" key="2">
    <citation type="submission" date="2022-06" db="EMBL/GenBank/DDBJ databases">
        <authorList>
            <person name="Holder M.E."/>
            <person name="Ajami N.J."/>
            <person name="Petrosino J.F."/>
        </authorList>
    </citation>
    <scope>NUCLEOTIDE SEQUENCE</scope>
    <source>
        <strain evidence="6">RMA 8861</strain>
    </source>
</reference>
<dbReference type="InterPro" id="IPR003313">
    <property type="entry name" value="AraC-bd"/>
</dbReference>
<keyword evidence="2" id="KW-0238">DNA-binding</keyword>
<evidence type="ECO:0000313" key="7">
    <source>
        <dbReference type="Proteomes" id="UP000280586"/>
    </source>
</evidence>
<evidence type="ECO:0000256" key="3">
    <source>
        <dbReference type="ARBA" id="ARBA00023163"/>
    </source>
</evidence>
<dbReference type="PRINTS" id="PR00032">
    <property type="entry name" value="HTHARAC"/>
</dbReference>
<evidence type="ECO:0000256" key="1">
    <source>
        <dbReference type="ARBA" id="ARBA00023015"/>
    </source>
</evidence>
<gene>
    <name evidence="5" type="ORF">CP523_09310</name>
    <name evidence="6" type="ORF">NH397_01645</name>
</gene>
<evidence type="ECO:0000313" key="6">
    <source>
        <dbReference type="EMBL" id="USS01198.1"/>
    </source>
</evidence>
<dbReference type="OrthoDB" id="9813413at2"/>
<dbReference type="PROSITE" id="PS01124">
    <property type="entry name" value="HTH_ARAC_FAMILY_2"/>
    <property type="match status" value="1"/>
</dbReference>
<dbReference type="Proteomes" id="UP001055437">
    <property type="component" value="Chromosome"/>
</dbReference>
<accession>A0A9N7JLG0</accession>
<dbReference type="InterPro" id="IPR009057">
    <property type="entry name" value="Homeodomain-like_sf"/>
</dbReference>
<dbReference type="KEGG" id="csep:CP523_09310"/>
<dbReference type="CDD" id="cd06986">
    <property type="entry name" value="cupin_MmsR-like_N"/>
    <property type="match status" value="1"/>
</dbReference>
<dbReference type="InterPro" id="IPR020449">
    <property type="entry name" value="Tscrpt_reg_AraC-type_HTH"/>
</dbReference>
<evidence type="ECO:0000313" key="5">
    <source>
        <dbReference type="EMBL" id="AYE34608.1"/>
    </source>
</evidence>
<dbReference type="Proteomes" id="UP000280586">
    <property type="component" value="Chromosome"/>
</dbReference>
<dbReference type="PANTHER" id="PTHR43280:SF30">
    <property type="entry name" value="MMSAB OPERON REGULATORY PROTEIN"/>
    <property type="match status" value="1"/>
</dbReference>
<reference evidence="5 7" key="1">
    <citation type="submission" date="2017-09" db="EMBL/GenBank/DDBJ databases">
        <authorList>
            <person name="Thomas P."/>
            <person name="Seyboldt C."/>
        </authorList>
    </citation>
    <scope>NUCLEOTIDE SEQUENCE [LARGE SCALE GENOMIC DNA]</scope>
    <source>
        <strain evidence="5 7">DSM 7534</strain>
    </source>
</reference>
<dbReference type="InterPro" id="IPR037923">
    <property type="entry name" value="HTH-like"/>
</dbReference>
<keyword evidence="3" id="KW-0804">Transcription</keyword>
<name>A0A9N7JLG0_CLOSE</name>
<dbReference type="Gene3D" id="2.60.120.280">
    <property type="entry name" value="Regulatory protein AraC"/>
    <property type="match status" value="1"/>
</dbReference>
<dbReference type="SMART" id="SM00342">
    <property type="entry name" value="HTH_ARAC"/>
    <property type="match status" value="1"/>
</dbReference>
<dbReference type="InterPro" id="IPR018060">
    <property type="entry name" value="HTH_AraC"/>
</dbReference>
<dbReference type="RefSeq" id="WP_066678007.1">
    <property type="nucleotide sequence ID" value="NZ_CABMIZ010000035.1"/>
</dbReference>
<dbReference type="SUPFAM" id="SSF51215">
    <property type="entry name" value="Regulatory protein AraC"/>
    <property type="match status" value="1"/>
</dbReference>
<organism evidence="5 7">
    <name type="scientific">Clostridium septicum</name>
    <dbReference type="NCBI Taxonomy" id="1504"/>
    <lineage>
        <taxon>Bacteria</taxon>
        <taxon>Bacillati</taxon>
        <taxon>Bacillota</taxon>
        <taxon>Clostridia</taxon>
        <taxon>Eubacteriales</taxon>
        <taxon>Clostridiaceae</taxon>
        <taxon>Clostridium</taxon>
    </lineage>
</organism>
<dbReference type="InterPro" id="IPR018062">
    <property type="entry name" value="HTH_AraC-typ_CS"/>
</dbReference>
<protein>
    <submittedName>
        <fullName evidence="6">AraC family ligand binding domain-containing protein</fullName>
    </submittedName>
    <submittedName>
        <fullName evidence="5">AraC family transcriptional regulator</fullName>
    </submittedName>
</protein>
<dbReference type="Pfam" id="PF02311">
    <property type="entry name" value="AraC_binding"/>
    <property type="match status" value="1"/>
</dbReference>
<dbReference type="SUPFAM" id="SSF46689">
    <property type="entry name" value="Homeodomain-like"/>
    <property type="match status" value="2"/>
</dbReference>
<dbReference type="EMBL" id="CP099799">
    <property type="protein sequence ID" value="USS01198.1"/>
    <property type="molecule type" value="Genomic_DNA"/>
</dbReference>
<sequence>MKNIFDIFSTDKRPSKELFIYECGYEQCKPRDPYQYEQIDYYLIHYILSGEGLFFMNNQVYKLKKGDGFLIPPHTDNNYYPIPDNPWSYRWIGINGTEASRLLNLCGFNSSKFIFNYTEDDFIENCFKNILDSCNNGQDFQALGNLYLFLNKLIIKNDKNSNISITSAANYITLFINDIHNNYNKNISISDIASNININRSHLFKLFKKHMNMSPQQYFINYRLNKACELLRKSSYSISEIGYLVGFNSPSYFSKIFSKYKDISPMEYRKMFIKKP</sequence>
<dbReference type="AlphaFoldDB" id="A0A9N7JLG0"/>
<evidence type="ECO:0000259" key="4">
    <source>
        <dbReference type="PROSITE" id="PS01124"/>
    </source>
</evidence>
<dbReference type="GO" id="GO:0003700">
    <property type="term" value="F:DNA-binding transcription factor activity"/>
    <property type="evidence" value="ECO:0007669"/>
    <property type="project" value="InterPro"/>
</dbReference>
<dbReference type="PROSITE" id="PS00041">
    <property type="entry name" value="HTH_ARAC_FAMILY_1"/>
    <property type="match status" value="1"/>
</dbReference>
<dbReference type="GeneID" id="303560874"/>
<evidence type="ECO:0000313" key="8">
    <source>
        <dbReference type="Proteomes" id="UP001055437"/>
    </source>
</evidence>
<dbReference type="GO" id="GO:0043565">
    <property type="term" value="F:sequence-specific DNA binding"/>
    <property type="evidence" value="ECO:0007669"/>
    <property type="project" value="InterPro"/>
</dbReference>
<dbReference type="Pfam" id="PF12833">
    <property type="entry name" value="HTH_18"/>
    <property type="match status" value="1"/>
</dbReference>
<dbReference type="EMBL" id="CP023671">
    <property type="protein sequence ID" value="AYE34608.1"/>
    <property type="molecule type" value="Genomic_DNA"/>
</dbReference>
<feature type="domain" description="HTH araC/xylS-type" evidence="4">
    <location>
        <begin position="173"/>
        <end position="271"/>
    </location>
</feature>